<name>A0A0F5HRN9_BACTR</name>
<evidence type="ECO:0000313" key="17">
    <source>
        <dbReference type="Proteomes" id="UP000031563"/>
    </source>
</evidence>
<evidence type="ECO:0000256" key="5">
    <source>
        <dbReference type="ARBA" id="ARBA00023015"/>
    </source>
</evidence>
<evidence type="ECO:0000259" key="15">
    <source>
        <dbReference type="PROSITE" id="PS51755"/>
    </source>
</evidence>
<dbReference type="Gene3D" id="3.40.50.2300">
    <property type="match status" value="1"/>
</dbReference>
<feature type="DNA-binding region" description="OmpR/PhoB-type" evidence="13">
    <location>
        <begin position="123"/>
        <end position="220"/>
    </location>
</feature>
<dbReference type="InterPro" id="IPR001867">
    <property type="entry name" value="OmpR/PhoB-type_DNA-bd"/>
</dbReference>
<dbReference type="GO" id="GO:0032993">
    <property type="term" value="C:protein-DNA complex"/>
    <property type="evidence" value="ECO:0007669"/>
    <property type="project" value="TreeGrafter"/>
</dbReference>
<keyword evidence="17" id="KW-1185">Reference proteome</keyword>
<dbReference type="Gene3D" id="6.10.250.690">
    <property type="match status" value="1"/>
</dbReference>
<dbReference type="GO" id="GO:0000156">
    <property type="term" value="F:phosphorelay response regulator activity"/>
    <property type="evidence" value="ECO:0007669"/>
    <property type="project" value="TreeGrafter"/>
</dbReference>
<dbReference type="PROSITE" id="PS51755">
    <property type="entry name" value="OMPR_PHOB"/>
    <property type="match status" value="1"/>
</dbReference>
<dbReference type="Gene3D" id="1.10.10.10">
    <property type="entry name" value="Winged helix-like DNA-binding domain superfamily/Winged helix DNA-binding domain"/>
    <property type="match status" value="1"/>
</dbReference>
<dbReference type="SUPFAM" id="SSF52172">
    <property type="entry name" value="CheY-like"/>
    <property type="match status" value="1"/>
</dbReference>
<dbReference type="SMART" id="SM00448">
    <property type="entry name" value="REC"/>
    <property type="match status" value="1"/>
</dbReference>
<evidence type="ECO:0000256" key="3">
    <source>
        <dbReference type="ARBA" id="ARBA00022553"/>
    </source>
</evidence>
<evidence type="ECO:0000256" key="2">
    <source>
        <dbReference type="ARBA" id="ARBA00022490"/>
    </source>
</evidence>
<sequence>MRTILVVDDDLHILELVRLHLVAWRYKVLTASSGEAALRLADHSVDLAIVDVMMPGVDGFQLTARLKEEWDMPVLMLTAKGELEDKREGFMSGVDDYVVKPFEPEELLFRVQAILRRYDKPTESKIEVGDLEIDRQTLQVVKGKQKLMLPLKEFELLAILASRPGQVFERRYLMEQVWGLDYENDDTLNTHMKRIRERLSALQASVHIHTARGVGYWLKEEK</sequence>
<evidence type="ECO:0000313" key="16">
    <source>
        <dbReference type="EMBL" id="KKB35685.1"/>
    </source>
</evidence>
<dbReference type="PROSITE" id="PS50110">
    <property type="entry name" value="RESPONSE_REGULATORY"/>
    <property type="match status" value="1"/>
</dbReference>
<feature type="modified residue" description="4-aspartylphosphate" evidence="12">
    <location>
        <position position="51"/>
    </location>
</feature>
<evidence type="ECO:0000256" key="8">
    <source>
        <dbReference type="ARBA" id="ARBA00023159"/>
    </source>
</evidence>
<dbReference type="STRING" id="1221996.QY95_03343"/>
<evidence type="ECO:0000256" key="7">
    <source>
        <dbReference type="ARBA" id="ARBA00023125"/>
    </source>
</evidence>
<evidence type="ECO:0000256" key="11">
    <source>
        <dbReference type="ARBA" id="ARBA00039976"/>
    </source>
</evidence>
<comment type="function">
    <text evidence="10">Member of the two-component regulatory system HssS/HssR involved in intracellular heme homeostasis and tempering of staphylococcal virulence. Phosphorylated HssR binds to a direct repeat sequence within hrtAB promoter and activates the expression of hrtAB, an efflux pump, in response to extracellular heme, hemin, hemoglobin or blood.</text>
</comment>
<dbReference type="InterPro" id="IPR039420">
    <property type="entry name" value="WalR-like"/>
</dbReference>
<evidence type="ECO:0000256" key="13">
    <source>
        <dbReference type="PROSITE-ProRule" id="PRU01091"/>
    </source>
</evidence>
<dbReference type="PANTHER" id="PTHR48111">
    <property type="entry name" value="REGULATOR OF RPOS"/>
    <property type="match status" value="1"/>
</dbReference>
<evidence type="ECO:0000256" key="10">
    <source>
        <dbReference type="ARBA" id="ARBA00037471"/>
    </source>
</evidence>
<dbReference type="CDD" id="cd00383">
    <property type="entry name" value="trans_reg_C"/>
    <property type="match status" value="1"/>
</dbReference>
<evidence type="ECO:0000256" key="4">
    <source>
        <dbReference type="ARBA" id="ARBA00023012"/>
    </source>
</evidence>
<keyword evidence="8" id="KW-0010">Activator</keyword>
<proteinExistence type="predicted"/>
<evidence type="ECO:0000256" key="12">
    <source>
        <dbReference type="PROSITE-ProRule" id="PRU00169"/>
    </source>
</evidence>
<gene>
    <name evidence="16" type="ORF">QY95_03343</name>
</gene>
<accession>A0A0F5HRN9</accession>
<dbReference type="RefSeq" id="WP_040048141.1">
    <property type="nucleotide sequence ID" value="NZ_JWIR02000070.1"/>
</dbReference>
<keyword evidence="4" id="KW-0902">Two-component regulatory system</keyword>
<comment type="subcellular location">
    <subcellularLocation>
        <location evidence="1">Cytoplasm</location>
    </subcellularLocation>
</comment>
<dbReference type="GO" id="GO:0005829">
    <property type="term" value="C:cytosol"/>
    <property type="evidence" value="ECO:0007669"/>
    <property type="project" value="TreeGrafter"/>
</dbReference>
<dbReference type="InterPro" id="IPR001789">
    <property type="entry name" value="Sig_transdc_resp-reg_receiver"/>
</dbReference>
<feature type="domain" description="Response regulatory" evidence="14">
    <location>
        <begin position="3"/>
        <end position="115"/>
    </location>
</feature>
<protein>
    <recommendedName>
        <fullName evidence="11">Heme response regulator HssR</fullName>
    </recommendedName>
</protein>
<evidence type="ECO:0000259" key="14">
    <source>
        <dbReference type="PROSITE" id="PS50110"/>
    </source>
</evidence>
<reference evidence="16" key="1">
    <citation type="submission" date="2015-02" db="EMBL/GenBank/DDBJ databases">
        <title>Genome Assembly of Bacillaceae bacterium MTCC 8252.</title>
        <authorList>
            <person name="Verma A."/>
            <person name="Khatri I."/>
            <person name="Mual P."/>
            <person name="Subramanian S."/>
            <person name="Krishnamurthi S."/>
        </authorList>
    </citation>
    <scope>NUCLEOTIDE SEQUENCE [LARGE SCALE GENOMIC DNA]</scope>
    <source>
        <strain evidence="16">MTCC 8252</strain>
    </source>
</reference>
<dbReference type="InterPro" id="IPR011006">
    <property type="entry name" value="CheY-like_superfamily"/>
</dbReference>
<feature type="domain" description="OmpR/PhoB-type" evidence="15">
    <location>
        <begin position="123"/>
        <end position="220"/>
    </location>
</feature>
<evidence type="ECO:0000256" key="6">
    <source>
        <dbReference type="ARBA" id="ARBA00023026"/>
    </source>
</evidence>
<keyword evidence="5" id="KW-0805">Transcription regulation</keyword>
<dbReference type="PANTHER" id="PTHR48111:SF49">
    <property type="entry name" value="HEME RESPONSE REGULATOR HSSR"/>
    <property type="match status" value="1"/>
</dbReference>
<evidence type="ECO:0000256" key="9">
    <source>
        <dbReference type="ARBA" id="ARBA00023163"/>
    </source>
</evidence>
<dbReference type="SMART" id="SM00862">
    <property type="entry name" value="Trans_reg_C"/>
    <property type="match status" value="1"/>
</dbReference>
<keyword evidence="6" id="KW-0843">Virulence</keyword>
<evidence type="ECO:0000256" key="1">
    <source>
        <dbReference type="ARBA" id="ARBA00004496"/>
    </source>
</evidence>
<dbReference type="Pfam" id="PF00486">
    <property type="entry name" value="Trans_reg_C"/>
    <property type="match status" value="1"/>
</dbReference>
<dbReference type="AlphaFoldDB" id="A0A0F5HRN9"/>
<dbReference type="CDD" id="cd17574">
    <property type="entry name" value="REC_OmpR"/>
    <property type="match status" value="1"/>
</dbReference>
<dbReference type="Pfam" id="PF00072">
    <property type="entry name" value="Response_reg"/>
    <property type="match status" value="1"/>
</dbReference>
<organism evidence="16 17">
    <name type="scientific">Bacillus thermotolerans</name>
    <name type="common">Quasibacillus thermotolerans</name>
    <dbReference type="NCBI Taxonomy" id="1221996"/>
    <lineage>
        <taxon>Bacteria</taxon>
        <taxon>Bacillati</taxon>
        <taxon>Bacillota</taxon>
        <taxon>Bacilli</taxon>
        <taxon>Bacillales</taxon>
        <taxon>Bacillaceae</taxon>
        <taxon>Bacillus</taxon>
    </lineage>
</organism>
<keyword evidence="2" id="KW-0963">Cytoplasm</keyword>
<keyword evidence="7 13" id="KW-0238">DNA-binding</keyword>
<dbReference type="Proteomes" id="UP000031563">
    <property type="component" value="Unassembled WGS sequence"/>
</dbReference>
<keyword evidence="9" id="KW-0804">Transcription</keyword>
<dbReference type="GO" id="GO:0000976">
    <property type="term" value="F:transcription cis-regulatory region binding"/>
    <property type="evidence" value="ECO:0007669"/>
    <property type="project" value="TreeGrafter"/>
</dbReference>
<dbReference type="EMBL" id="JWIR02000070">
    <property type="protein sequence ID" value="KKB35685.1"/>
    <property type="molecule type" value="Genomic_DNA"/>
</dbReference>
<dbReference type="OrthoDB" id="9790442at2"/>
<comment type="caution">
    <text evidence="16">The sequence shown here is derived from an EMBL/GenBank/DDBJ whole genome shotgun (WGS) entry which is preliminary data.</text>
</comment>
<keyword evidence="3 12" id="KW-0597">Phosphoprotein</keyword>
<dbReference type="GO" id="GO:0006355">
    <property type="term" value="P:regulation of DNA-templated transcription"/>
    <property type="evidence" value="ECO:0007669"/>
    <property type="project" value="InterPro"/>
</dbReference>
<dbReference type="InterPro" id="IPR036388">
    <property type="entry name" value="WH-like_DNA-bd_sf"/>
</dbReference>